<dbReference type="InterPro" id="IPR038592">
    <property type="entry name" value="CheD-like_sf"/>
</dbReference>
<accession>A0A940YF03</accession>
<reference evidence="4 5" key="1">
    <citation type="submission" date="2021-04" db="EMBL/GenBank/DDBJ databases">
        <title>The genome sequence of Ideonella sp. 3Y2.</title>
        <authorList>
            <person name="Liu Y."/>
        </authorList>
    </citation>
    <scope>NUCLEOTIDE SEQUENCE [LARGE SCALE GENOMIC DNA]</scope>
    <source>
        <strain evidence="4 5">3Y2</strain>
    </source>
</reference>
<dbReference type="EMBL" id="JAGQDD010000008">
    <property type="protein sequence ID" value="MBQ0931332.1"/>
    <property type="molecule type" value="Genomic_DNA"/>
</dbReference>
<protein>
    <recommendedName>
        <fullName evidence="3">Probable chemoreceptor glutamine deamidase CheD</fullName>
        <ecNumber evidence="3">3.5.1.44</ecNumber>
    </recommendedName>
</protein>
<keyword evidence="2 3" id="KW-0378">Hydrolase</keyword>
<dbReference type="GO" id="GO:0006935">
    <property type="term" value="P:chemotaxis"/>
    <property type="evidence" value="ECO:0007669"/>
    <property type="project" value="UniProtKB-UniRule"/>
</dbReference>
<dbReference type="PANTHER" id="PTHR35147:SF3">
    <property type="entry name" value="CHEMORECEPTOR GLUTAMINE DEAMIDASE CHED 1-RELATED"/>
    <property type="match status" value="1"/>
</dbReference>
<dbReference type="InterPro" id="IPR011324">
    <property type="entry name" value="Cytotoxic_necrot_fac-like_cat"/>
</dbReference>
<comment type="function">
    <text evidence="3">Probably deamidates glutamine residues to glutamate on methyl-accepting chemotaxis receptors (MCPs), playing an important role in chemotaxis.</text>
</comment>
<proteinExistence type="inferred from homology"/>
<keyword evidence="5" id="KW-1185">Reference proteome</keyword>
<dbReference type="EC" id="3.5.1.44" evidence="3"/>
<evidence type="ECO:0000313" key="4">
    <source>
        <dbReference type="EMBL" id="MBQ0931332.1"/>
    </source>
</evidence>
<dbReference type="RefSeq" id="WP_210854315.1">
    <property type="nucleotide sequence ID" value="NZ_JAGQDD010000008.1"/>
</dbReference>
<dbReference type="CDD" id="cd16352">
    <property type="entry name" value="CheD"/>
    <property type="match status" value="1"/>
</dbReference>
<name>A0A940YF03_9BURK</name>
<dbReference type="SUPFAM" id="SSF64438">
    <property type="entry name" value="CNF1/YfiH-like putative cysteine hydrolases"/>
    <property type="match status" value="1"/>
</dbReference>
<dbReference type="HAMAP" id="MF_01440">
    <property type="entry name" value="CheD"/>
    <property type="match status" value="1"/>
</dbReference>
<comment type="catalytic activity">
    <reaction evidence="3">
        <text>L-glutaminyl-[protein] + H2O = L-glutamyl-[protein] + NH4(+)</text>
        <dbReference type="Rhea" id="RHEA:16441"/>
        <dbReference type="Rhea" id="RHEA-COMP:10207"/>
        <dbReference type="Rhea" id="RHEA-COMP:10208"/>
        <dbReference type="ChEBI" id="CHEBI:15377"/>
        <dbReference type="ChEBI" id="CHEBI:28938"/>
        <dbReference type="ChEBI" id="CHEBI:29973"/>
        <dbReference type="ChEBI" id="CHEBI:30011"/>
        <dbReference type="EC" id="3.5.1.44"/>
    </reaction>
</comment>
<gene>
    <name evidence="3" type="primary">cheD</name>
    <name evidence="4" type="ORF">KAK03_12635</name>
</gene>
<dbReference type="Pfam" id="PF03975">
    <property type="entry name" value="CheD"/>
    <property type="match status" value="1"/>
</dbReference>
<dbReference type="PANTHER" id="PTHR35147">
    <property type="entry name" value="CHEMORECEPTOR GLUTAMINE DEAMIDASE CHED-RELATED"/>
    <property type="match status" value="1"/>
</dbReference>
<evidence type="ECO:0000256" key="3">
    <source>
        <dbReference type="HAMAP-Rule" id="MF_01440"/>
    </source>
</evidence>
<dbReference type="Gene3D" id="3.30.1330.200">
    <property type="match status" value="1"/>
</dbReference>
<dbReference type="GO" id="GO:0050568">
    <property type="term" value="F:protein-glutamine glutaminase activity"/>
    <property type="evidence" value="ECO:0007669"/>
    <property type="project" value="UniProtKB-UniRule"/>
</dbReference>
<dbReference type="Proteomes" id="UP000676246">
    <property type="component" value="Unassembled WGS sequence"/>
</dbReference>
<evidence type="ECO:0000313" key="5">
    <source>
        <dbReference type="Proteomes" id="UP000676246"/>
    </source>
</evidence>
<keyword evidence="1 3" id="KW-0145">Chemotaxis</keyword>
<comment type="similarity">
    <text evidence="3">Belongs to the CheD family.</text>
</comment>
<evidence type="ECO:0000256" key="1">
    <source>
        <dbReference type="ARBA" id="ARBA00022500"/>
    </source>
</evidence>
<evidence type="ECO:0000256" key="2">
    <source>
        <dbReference type="ARBA" id="ARBA00022801"/>
    </source>
</evidence>
<sequence length="161" mass="17726">MVAESGQKLFLMPGQWYFGGKASELRTLLGSCVAVTLWHPAKRWGGMCHFLLPERKGPTDGVLDGRYGSEAIDLLVMRLRELGTRPEEYVAHLYGGADTMPDQTGVKLNVGERNIEQGWTQIDKHGFQLEGVDVGDHVPRTVTLALGSGTVEVRRGGRRHA</sequence>
<dbReference type="InterPro" id="IPR005659">
    <property type="entry name" value="Chemorcpt_Glu_NH3ase_CheD"/>
</dbReference>
<comment type="caution">
    <text evidence="4">The sequence shown here is derived from an EMBL/GenBank/DDBJ whole genome shotgun (WGS) entry which is preliminary data.</text>
</comment>
<dbReference type="AlphaFoldDB" id="A0A940YF03"/>
<organism evidence="4 5">
    <name type="scientific">Ideonella alba</name>
    <dbReference type="NCBI Taxonomy" id="2824118"/>
    <lineage>
        <taxon>Bacteria</taxon>
        <taxon>Pseudomonadati</taxon>
        <taxon>Pseudomonadota</taxon>
        <taxon>Betaproteobacteria</taxon>
        <taxon>Burkholderiales</taxon>
        <taxon>Sphaerotilaceae</taxon>
        <taxon>Ideonella</taxon>
    </lineage>
</organism>